<dbReference type="Proteomes" id="UP000594688">
    <property type="component" value="Chromosome"/>
</dbReference>
<organism evidence="20 21">
    <name type="scientific">Candidatus Nitronauta litoralis</name>
    <dbReference type="NCBI Taxonomy" id="2705533"/>
    <lineage>
        <taxon>Bacteria</taxon>
        <taxon>Pseudomonadati</taxon>
        <taxon>Nitrospinota/Tectimicrobiota group</taxon>
        <taxon>Nitrospinota</taxon>
        <taxon>Nitrospinia</taxon>
        <taxon>Nitrospinales</taxon>
        <taxon>Nitrospinaceae</taxon>
        <taxon>Candidatus Nitronauta</taxon>
    </lineage>
</organism>
<evidence type="ECO:0000256" key="8">
    <source>
        <dbReference type="ARBA" id="ARBA00022777"/>
    </source>
</evidence>
<evidence type="ECO:0000256" key="11">
    <source>
        <dbReference type="ARBA" id="ARBA00023098"/>
    </source>
</evidence>
<dbReference type="Gene3D" id="1.10.287.3610">
    <property type="match status" value="1"/>
</dbReference>
<keyword evidence="5" id="KW-0808">Transferase</keyword>
<keyword evidence="4" id="KW-0444">Lipid biosynthesis</keyword>
<reference evidence="20 21" key="1">
    <citation type="submission" date="2020-02" db="EMBL/GenBank/DDBJ databases">
        <title>Genomic and physiological characterization of two novel Nitrospinaceae genera.</title>
        <authorList>
            <person name="Mueller A.J."/>
            <person name="Jung M.-Y."/>
            <person name="Strachan C.R."/>
            <person name="Herbold C.W."/>
            <person name="Kirkegaard R.H."/>
            <person name="Daims H."/>
        </authorList>
    </citation>
    <scope>NUCLEOTIDE SEQUENCE [LARGE SCALE GENOMIC DNA]</scope>
    <source>
        <strain evidence="20">EB</strain>
    </source>
</reference>
<evidence type="ECO:0000256" key="6">
    <source>
        <dbReference type="ARBA" id="ARBA00022692"/>
    </source>
</evidence>
<dbReference type="PANTHER" id="PTHR34299">
    <property type="entry name" value="DIACYLGLYCEROL KINASE"/>
    <property type="match status" value="1"/>
</dbReference>
<dbReference type="GO" id="GO:0005524">
    <property type="term" value="F:ATP binding"/>
    <property type="evidence" value="ECO:0007669"/>
    <property type="project" value="UniProtKB-KW"/>
</dbReference>
<dbReference type="GO" id="GO:0005886">
    <property type="term" value="C:plasma membrane"/>
    <property type="evidence" value="ECO:0007669"/>
    <property type="project" value="UniProtKB-SubCell"/>
</dbReference>
<keyword evidence="10 19" id="KW-1133">Transmembrane helix</keyword>
<evidence type="ECO:0000256" key="9">
    <source>
        <dbReference type="ARBA" id="ARBA00022840"/>
    </source>
</evidence>
<dbReference type="Pfam" id="PF01219">
    <property type="entry name" value="DAGK_prokar"/>
    <property type="match status" value="1"/>
</dbReference>
<keyword evidence="12 19" id="KW-0472">Membrane</keyword>
<evidence type="ECO:0000256" key="16">
    <source>
        <dbReference type="PIRSR" id="PIRSR600829-2"/>
    </source>
</evidence>
<keyword evidence="13" id="KW-0594">Phospholipid biosynthesis</keyword>
<evidence type="ECO:0000256" key="14">
    <source>
        <dbReference type="ARBA" id="ARBA00023264"/>
    </source>
</evidence>
<keyword evidence="18" id="KW-0479">Metal-binding</keyword>
<feature type="active site" description="Proton acceptor" evidence="15">
    <location>
        <position position="81"/>
    </location>
</feature>
<keyword evidence="6 19" id="KW-0812">Transmembrane</keyword>
<evidence type="ECO:0000313" key="20">
    <source>
        <dbReference type="EMBL" id="QPJ61580.1"/>
    </source>
</evidence>
<feature type="binding site" evidence="18">
    <location>
        <position position="40"/>
    </location>
    <ligand>
        <name>a divalent metal cation</name>
        <dbReference type="ChEBI" id="CHEBI:60240"/>
    </ligand>
</feature>
<feature type="binding site" evidence="16">
    <location>
        <position position="81"/>
    </location>
    <ligand>
        <name>substrate</name>
    </ligand>
</feature>
<evidence type="ECO:0000256" key="17">
    <source>
        <dbReference type="PIRSR" id="PIRSR600829-3"/>
    </source>
</evidence>
<name>A0A7T0FZH5_9BACT</name>
<keyword evidence="3" id="KW-1003">Cell membrane</keyword>
<evidence type="ECO:0000256" key="2">
    <source>
        <dbReference type="ARBA" id="ARBA00005967"/>
    </source>
</evidence>
<feature type="binding site" evidence="17">
    <location>
        <begin position="106"/>
        <end position="107"/>
    </location>
    <ligand>
        <name>ATP</name>
        <dbReference type="ChEBI" id="CHEBI:30616"/>
    </ligand>
</feature>
<dbReference type="GO" id="GO:0046872">
    <property type="term" value="F:metal ion binding"/>
    <property type="evidence" value="ECO:0007669"/>
    <property type="project" value="UniProtKB-KW"/>
</dbReference>
<dbReference type="GO" id="GO:0008654">
    <property type="term" value="P:phospholipid biosynthetic process"/>
    <property type="evidence" value="ECO:0007669"/>
    <property type="project" value="UniProtKB-KW"/>
</dbReference>
<proteinExistence type="inferred from homology"/>
<comment type="similarity">
    <text evidence="2">Belongs to the bacterial diacylglycerol kinase family.</text>
</comment>
<dbReference type="GO" id="GO:0016301">
    <property type="term" value="F:kinase activity"/>
    <property type="evidence" value="ECO:0007669"/>
    <property type="project" value="UniProtKB-KW"/>
</dbReference>
<dbReference type="InterPro" id="IPR036945">
    <property type="entry name" value="DAGK_sf"/>
</dbReference>
<evidence type="ECO:0000256" key="12">
    <source>
        <dbReference type="ARBA" id="ARBA00023136"/>
    </source>
</evidence>
<evidence type="ECO:0008006" key="22">
    <source>
        <dbReference type="Google" id="ProtNLM"/>
    </source>
</evidence>
<feature type="binding site" evidence="17">
    <location>
        <position position="88"/>
    </location>
    <ligand>
        <name>ATP</name>
        <dbReference type="ChEBI" id="CHEBI:30616"/>
    </ligand>
</feature>
<evidence type="ECO:0000256" key="4">
    <source>
        <dbReference type="ARBA" id="ARBA00022516"/>
    </source>
</evidence>
<feature type="binding site" evidence="17">
    <location>
        <position position="40"/>
    </location>
    <ligand>
        <name>ATP</name>
        <dbReference type="ChEBI" id="CHEBI:30616"/>
    </ligand>
</feature>
<feature type="binding site" evidence="18">
    <location>
        <position position="88"/>
    </location>
    <ligand>
        <name>a divalent metal cation</name>
        <dbReference type="ChEBI" id="CHEBI:60240"/>
    </ligand>
</feature>
<keyword evidence="8" id="KW-0418">Kinase</keyword>
<comment type="cofactor">
    <cofactor evidence="18">
        <name>Mg(2+)</name>
        <dbReference type="ChEBI" id="CHEBI:18420"/>
    </cofactor>
    <text evidence="18">Mn(2+), Zn(2+), Cd(2+) and Co(2+) support activity to lesser extents.</text>
</comment>
<evidence type="ECO:0000256" key="3">
    <source>
        <dbReference type="ARBA" id="ARBA00022475"/>
    </source>
</evidence>
<dbReference type="PANTHER" id="PTHR34299:SF1">
    <property type="entry name" value="DIACYLGLYCEROL KINASE"/>
    <property type="match status" value="1"/>
</dbReference>
<keyword evidence="7 17" id="KW-0547">Nucleotide-binding</keyword>
<evidence type="ECO:0000256" key="5">
    <source>
        <dbReference type="ARBA" id="ARBA00022679"/>
    </source>
</evidence>
<evidence type="ECO:0000256" key="15">
    <source>
        <dbReference type="PIRSR" id="PIRSR600829-1"/>
    </source>
</evidence>
<accession>A0A7T0FZH5</accession>
<evidence type="ECO:0000256" key="1">
    <source>
        <dbReference type="ARBA" id="ARBA00004651"/>
    </source>
</evidence>
<gene>
    <name evidence="20" type="ORF">G3M70_06645</name>
</gene>
<comment type="subcellular location">
    <subcellularLocation>
        <location evidence="1">Cell membrane</location>
        <topology evidence="1">Multi-pass membrane protein</topology>
    </subcellularLocation>
</comment>
<dbReference type="CDD" id="cd14263">
    <property type="entry name" value="DAGK_IM_like"/>
    <property type="match status" value="1"/>
</dbReference>
<keyword evidence="9 17" id="KW-0067">ATP-binding</keyword>
<dbReference type="InterPro" id="IPR000829">
    <property type="entry name" value="DAGK"/>
</dbReference>
<sequence>MNVRKPASSLKVKFTRNNNRNVWEKIRDGIRAIISTAKTEKSIQNQLWGALAMLATLALLQPAIFWWGLCLFGSTLCLTMEFFNTSIEQLADYLNPEYDPRIGKIKDLAAGGTVMAGIGTFVVGVLMILDTFALLG</sequence>
<keyword evidence="18" id="KW-0460">Magnesium</keyword>
<keyword evidence="14" id="KW-1208">Phospholipid metabolism</keyword>
<dbReference type="EMBL" id="CP048685">
    <property type="protein sequence ID" value="QPJ61580.1"/>
    <property type="molecule type" value="Genomic_DNA"/>
</dbReference>
<evidence type="ECO:0000256" key="19">
    <source>
        <dbReference type="SAM" id="Phobius"/>
    </source>
</evidence>
<evidence type="ECO:0000256" key="10">
    <source>
        <dbReference type="ARBA" id="ARBA00022989"/>
    </source>
</evidence>
<evidence type="ECO:0000313" key="21">
    <source>
        <dbReference type="Proteomes" id="UP000594688"/>
    </source>
</evidence>
<evidence type="ECO:0000256" key="7">
    <source>
        <dbReference type="ARBA" id="ARBA00022741"/>
    </source>
</evidence>
<evidence type="ECO:0000256" key="18">
    <source>
        <dbReference type="PIRSR" id="PIRSR600829-4"/>
    </source>
</evidence>
<feature type="transmembrane region" description="Helical" evidence="19">
    <location>
        <begin position="114"/>
        <end position="135"/>
    </location>
</feature>
<feature type="transmembrane region" description="Helical" evidence="19">
    <location>
        <begin position="47"/>
        <end position="69"/>
    </location>
</feature>
<protein>
    <recommendedName>
        <fullName evidence="22">Diacylglycerol kinase</fullName>
    </recommendedName>
</protein>
<dbReference type="KEGG" id="nli:G3M70_06645"/>
<dbReference type="AlphaFoldDB" id="A0A7T0FZH5"/>
<keyword evidence="11" id="KW-0443">Lipid metabolism</keyword>
<evidence type="ECO:0000256" key="13">
    <source>
        <dbReference type="ARBA" id="ARBA00023209"/>
    </source>
</evidence>